<keyword evidence="7" id="KW-1185">Reference proteome</keyword>
<dbReference type="EC" id="1.8.4.10" evidence="4"/>
<evidence type="ECO:0000256" key="1">
    <source>
        <dbReference type="ARBA" id="ARBA00009732"/>
    </source>
</evidence>
<dbReference type="RefSeq" id="WP_354488598.1">
    <property type="nucleotide sequence ID" value="NZ_JBEPMC010000002.1"/>
</dbReference>
<sequence length="238" mass="26213">MYEAVIEELNHLDGPELLAPLITDLFCGNIALVSSFGAESAVLLHMAASIDRSLPVITLDTGKLFAETIAYRAQLTRLLGLTDLRVVRPQADALRVFDGAGSLHRRDPDRCCHIRKVLPLENTLAGFKAWISGRKRYHGGLRADVPTLEQTDGRLKIDPLARFTRQQIEAYLDRYHLPRHPLLEKGYLSIGCAPCTVACGSADDPRAGRWSGLSKMECGIHRSPAPPCNSARSASDFR</sequence>
<dbReference type="PANTHER" id="PTHR46509">
    <property type="entry name" value="PHOSPHOADENOSINE PHOSPHOSULFATE REDUCTASE"/>
    <property type="match status" value="1"/>
</dbReference>
<dbReference type="SUPFAM" id="SSF52402">
    <property type="entry name" value="Adenine nucleotide alpha hydrolases-like"/>
    <property type="match status" value="1"/>
</dbReference>
<comment type="caution">
    <text evidence="6">The sequence shown here is derived from an EMBL/GenBank/DDBJ whole genome shotgun (WGS) entry which is preliminary data.</text>
</comment>
<reference evidence="6 7" key="1">
    <citation type="submission" date="2024-06" db="EMBL/GenBank/DDBJ databases">
        <title>Genomic Encyclopedia of Type Strains, Phase IV (KMG-IV): sequencing the most valuable type-strain genomes for metagenomic binning, comparative biology and taxonomic classification.</title>
        <authorList>
            <person name="Goeker M."/>
        </authorList>
    </citation>
    <scope>NUCLEOTIDE SEQUENCE [LARGE SCALE GENOMIC DNA]</scope>
    <source>
        <strain evidence="6 7">DSM 100022</strain>
    </source>
</reference>
<dbReference type="Proteomes" id="UP001549204">
    <property type="component" value="Unassembled WGS sequence"/>
</dbReference>
<name>A0ABV2GIN7_9HYPH</name>
<dbReference type="PANTHER" id="PTHR46509:SF1">
    <property type="entry name" value="PHOSPHOADENOSINE PHOSPHOSULFATE REDUCTASE"/>
    <property type="match status" value="1"/>
</dbReference>
<gene>
    <name evidence="4" type="primary">cysH</name>
    <name evidence="6" type="ORF">ABID19_001089</name>
</gene>
<dbReference type="InterPro" id="IPR002500">
    <property type="entry name" value="PAPS_reduct_dom"/>
</dbReference>
<evidence type="ECO:0000313" key="6">
    <source>
        <dbReference type="EMBL" id="MET3578072.1"/>
    </source>
</evidence>
<dbReference type="HAMAP" id="MF_00063">
    <property type="entry name" value="CysH"/>
    <property type="match status" value="1"/>
</dbReference>
<keyword evidence="4" id="KW-0411">Iron-sulfur</keyword>
<dbReference type="NCBIfam" id="NF002537">
    <property type="entry name" value="PRK02090.1"/>
    <property type="match status" value="1"/>
</dbReference>
<keyword evidence="2 4" id="KW-0560">Oxidoreductase</keyword>
<protein>
    <recommendedName>
        <fullName evidence="4">Adenosine 5'-phosphosulfate reductase</fullName>
        <shortName evidence="4">APS reductase</shortName>
        <ecNumber evidence="4">1.8.4.10</ecNumber>
    </recommendedName>
    <alternativeName>
        <fullName evidence="4">5'-adenylylsulfate reductase</fullName>
    </alternativeName>
    <alternativeName>
        <fullName evidence="4">Thioredoxin-dependent 5'-adenylylsulfate reductase</fullName>
    </alternativeName>
</protein>
<comment type="pathway">
    <text evidence="3 4">Sulfur metabolism; hydrogen sulfide biosynthesis; sulfite from sulfate.</text>
</comment>
<evidence type="ECO:0000256" key="2">
    <source>
        <dbReference type="ARBA" id="ARBA00023002"/>
    </source>
</evidence>
<evidence type="ECO:0000259" key="5">
    <source>
        <dbReference type="Pfam" id="PF01507"/>
    </source>
</evidence>
<evidence type="ECO:0000313" key="7">
    <source>
        <dbReference type="Proteomes" id="UP001549204"/>
    </source>
</evidence>
<evidence type="ECO:0000256" key="3">
    <source>
        <dbReference type="ARBA" id="ARBA00024327"/>
    </source>
</evidence>
<comment type="cofactor">
    <cofactor evidence="4">
        <name>[4Fe-4S] cluster</name>
        <dbReference type="ChEBI" id="CHEBI:49883"/>
    </cofactor>
    <text evidence="4">Binds 1 [4Fe-4S] cluster per subunit.</text>
</comment>
<dbReference type="Gene3D" id="3.40.50.620">
    <property type="entry name" value="HUPs"/>
    <property type="match status" value="1"/>
</dbReference>
<dbReference type="GO" id="GO:0004604">
    <property type="term" value="F:phosphoadenylyl-sulfate reductase (thioredoxin) activity"/>
    <property type="evidence" value="ECO:0007669"/>
    <property type="project" value="UniProtKB-EC"/>
</dbReference>
<comment type="catalytic activity">
    <reaction evidence="4">
        <text>[thioredoxin]-disulfide + sulfite + AMP + 2 H(+) = adenosine 5'-phosphosulfate + [thioredoxin]-dithiol</text>
        <dbReference type="Rhea" id="RHEA:21976"/>
        <dbReference type="Rhea" id="RHEA-COMP:10698"/>
        <dbReference type="Rhea" id="RHEA-COMP:10700"/>
        <dbReference type="ChEBI" id="CHEBI:15378"/>
        <dbReference type="ChEBI" id="CHEBI:17359"/>
        <dbReference type="ChEBI" id="CHEBI:29950"/>
        <dbReference type="ChEBI" id="CHEBI:50058"/>
        <dbReference type="ChEBI" id="CHEBI:58243"/>
        <dbReference type="ChEBI" id="CHEBI:456215"/>
        <dbReference type="EC" id="1.8.4.10"/>
    </reaction>
</comment>
<organism evidence="6 7">
    <name type="scientific">Mesorhizobium robiniae</name>
    <dbReference type="NCBI Taxonomy" id="559315"/>
    <lineage>
        <taxon>Bacteria</taxon>
        <taxon>Pseudomonadati</taxon>
        <taxon>Pseudomonadota</taxon>
        <taxon>Alphaproteobacteria</taxon>
        <taxon>Hyphomicrobiales</taxon>
        <taxon>Phyllobacteriaceae</taxon>
        <taxon>Mesorhizobium</taxon>
    </lineage>
</organism>
<comment type="function">
    <text evidence="4">Catalyzes the formation of sulfite from adenosine 5'-phosphosulfate (APS) using thioredoxin as an electron donor.</text>
</comment>
<dbReference type="InterPro" id="IPR014729">
    <property type="entry name" value="Rossmann-like_a/b/a_fold"/>
</dbReference>
<proteinExistence type="inferred from homology"/>
<dbReference type="EMBL" id="JBEPMC010000002">
    <property type="protein sequence ID" value="MET3578072.1"/>
    <property type="molecule type" value="Genomic_DNA"/>
</dbReference>
<accession>A0ABV2GIN7</accession>
<dbReference type="PIRSF" id="PIRSF000857">
    <property type="entry name" value="PAPS_reductase"/>
    <property type="match status" value="1"/>
</dbReference>
<keyword evidence="4" id="KW-0479">Metal-binding</keyword>
<feature type="domain" description="Phosphoadenosine phosphosulphate reductase" evidence="5">
    <location>
        <begin position="30"/>
        <end position="197"/>
    </location>
</feature>
<evidence type="ECO:0000256" key="4">
    <source>
        <dbReference type="HAMAP-Rule" id="MF_00063"/>
    </source>
</evidence>
<keyword evidence="4" id="KW-0963">Cytoplasm</keyword>
<dbReference type="InterPro" id="IPR004511">
    <property type="entry name" value="PAPS/APS_Rdtase"/>
</dbReference>
<comment type="subcellular location">
    <subcellularLocation>
        <location evidence="4">Cytoplasm</location>
    </subcellularLocation>
</comment>
<feature type="binding site" evidence="4">
    <location>
        <position position="111"/>
    </location>
    <ligand>
        <name>[4Fe-4S] cluster</name>
        <dbReference type="ChEBI" id="CHEBI:49883"/>
    </ligand>
</feature>
<feature type="binding site" evidence="4">
    <location>
        <position position="112"/>
    </location>
    <ligand>
        <name>[4Fe-4S] cluster</name>
        <dbReference type="ChEBI" id="CHEBI:49883"/>
    </ligand>
</feature>
<feature type="active site" description="Nucleophile; cysteine thiosulfonate intermediate" evidence="4">
    <location>
        <position position="218"/>
    </location>
</feature>
<feature type="binding site" evidence="4">
    <location>
        <position position="195"/>
    </location>
    <ligand>
        <name>[4Fe-4S] cluster</name>
        <dbReference type="ChEBI" id="CHEBI:49883"/>
    </ligand>
</feature>
<dbReference type="Pfam" id="PF01507">
    <property type="entry name" value="PAPS_reduct"/>
    <property type="match status" value="1"/>
</dbReference>
<feature type="binding site" evidence="4">
    <location>
        <position position="192"/>
    </location>
    <ligand>
        <name>[4Fe-4S] cluster</name>
        <dbReference type="ChEBI" id="CHEBI:49883"/>
    </ligand>
</feature>
<comment type="similarity">
    <text evidence="1 4">Belongs to the PAPS reductase family. CysH subfamily.</text>
</comment>
<keyword evidence="4" id="KW-0408">Iron</keyword>